<sequence length="90" mass="10889">MITGKYKRMKNAVTHYKGDKKELRKHIYAREKMAINVSVAIDIMVTFMTEVRKGKFSEERVRKDFQEYLEQTMKGQDNIDSEFFFLYFIF</sequence>
<keyword evidence="2" id="KW-1185">Reference proteome</keyword>
<dbReference type="Proteomes" id="UP001164539">
    <property type="component" value="Chromosome 3"/>
</dbReference>
<proteinExistence type="predicted"/>
<gene>
    <name evidence="1" type="ORF">OWV82_007252</name>
</gene>
<comment type="caution">
    <text evidence="1">The sequence shown here is derived from an EMBL/GenBank/DDBJ whole genome shotgun (WGS) entry which is preliminary data.</text>
</comment>
<protein>
    <submittedName>
        <fullName evidence="1">Uncharacterized protein</fullName>
    </submittedName>
</protein>
<organism evidence="1 2">
    <name type="scientific">Melia azedarach</name>
    <name type="common">Chinaberry tree</name>
    <dbReference type="NCBI Taxonomy" id="155640"/>
    <lineage>
        <taxon>Eukaryota</taxon>
        <taxon>Viridiplantae</taxon>
        <taxon>Streptophyta</taxon>
        <taxon>Embryophyta</taxon>
        <taxon>Tracheophyta</taxon>
        <taxon>Spermatophyta</taxon>
        <taxon>Magnoliopsida</taxon>
        <taxon>eudicotyledons</taxon>
        <taxon>Gunneridae</taxon>
        <taxon>Pentapetalae</taxon>
        <taxon>rosids</taxon>
        <taxon>malvids</taxon>
        <taxon>Sapindales</taxon>
        <taxon>Meliaceae</taxon>
        <taxon>Melia</taxon>
    </lineage>
</organism>
<evidence type="ECO:0000313" key="1">
    <source>
        <dbReference type="EMBL" id="KAJ4723935.1"/>
    </source>
</evidence>
<evidence type="ECO:0000313" key="2">
    <source>
        <dbReference type="Proteomes" id="UP001164539"/>
    </source>
</evidence>
<name>A0ACC1YJS9_MELAZ</name>
<dbReference type="EMBL" id="CM051396">
    <property type="protein sequence ID" value="KAJ4723935.1"/>
    <property type="molecule type" value="Genomic_DNA"/>
</dbReference>
<accession>A0ACC1YJS9</accession>
<reference evidence="1 2" key="1">
    <citation type="journal article" date="2023" name="Science">
        <title>Complex scaffold remodeling in plant triterpene biosynthesis.</title>
        <authorList>
            <person name="De La Pena R."/>
            <person name="Hodgson H."/>
            <person name="Liu J.C."/>
            <person name="Stephenson M.J."/>
            <person name="Martin A.C."/>
            <person name="Owen C."/>
            <person name="Harkess A."/>
            <person name="Leebens-Mack J."/>
            <person name="Jimenez L.E."/>
            <person name="Osbourn A."/>
            <person name="Sattely E.S."/>
        </authorList>
    </citation>
    <scope>NUCLEOTIDE SEQUENCE [LARGE SCALE GENOMIC DNA]</scope>
    <source>
        <strain evidence="2">cv. JPN11</strain>
        <tissue evidence="1">Leaf</tissue>
    </source>
</reference>